<evidence type="ECO:0000313" key="3">
    <source>
        <dbReference type="EMBL" id="QTD52037.1"/>
    </source>
</evidence>
<evidence type="ECO:0000256" key="1">
    <source>
        <dbReference type="SAM" id="SignalP"/>
    </source>
</evidence>
<dbReference type="Proteomes" id="UP000663929">
    <property type="component" value="Chromosome"/>
</dbReference>
<feature type="chain" id="PRO_5035294023" evidence="1">
    <location>
        <begin position="26"/>
        <end position="163"/>
    </location>
</feature>
<accession>A0A8A4TRL4</accession>
<protein>
    <submittedName>
        <fullName evidence="3">DUF2147 domain-containing protein</fullName>
    </submittedName>
</protein>
<gene>
    <name evidence="3" type="ORF">J3U87_06150</name>
</gene>
<dbReference type="RefSeq" id="WP_237382147.1">
    <property type="nucleotide sequence ID" value="NZ_CP071793.1"/>
</dbReference>
<proteinExistence type="predicted"/>
<sequence length="163" mass="18277">MSDQAKKIGWVFVLAALASFSPAWAEDGDAIVGVWFTDNDDSKVEIFKCGEQYCGKIIWLKEPIYAADDEMAGQPKVDRENGKKKLRNRPIVGLEIMTGFTFEEGEWSGGKIYDPEKGKTYKCRMELSSDGALNVRGYIGIPALGRTTKWTRKPQNEMKNENG</sequence>
<name>A0A8A4TRL4_SULCO</name>
<dbReference type="Gene3D" id="2.40.128.520">
    <property type="match status" value="1"/>
</dbReference>
<keyword evidence="4" id="KW-1185">Reference proteome</keyword>
<dbReference type="EMBL" id="CP071793">
    <property type="protein sequence ID" value="QTD52037.1"/>
    <property type="molecule type" value="Genomic_DNA"/>
</dbReference>
<evidence type="ECO:0000259" key="2">
    <source>
        <dbReference type="Pfam" id="PF09917"/>
    </source>
</evidence>
<keyword evidence="1" id="KW-0732">Signal</keyword>
<dbReference type="PANTHER" id="PTHR36919">
    <property type="entry name" value="BLR1215 PROTEIN"/>
    <property type="match status" value="1"/>
</dbReference>
<feature type="domain" description="DUF2147" evidence="2">
    <location>
        <begin position="33"/>
        <end position="152"/>
    </location>
</feature>
<dbReference type="InterPro" id="IPR019223">
    <property type="entry name" value="DUF2147"/>
</dbReference>
<feature type="signal peptide" evidence="1">
    <location>
        <begin position="1"/>
        <end position="25"/>
    </location>
</feature>
<dbReference type="AlphaFoldDB" id="A0A8A4TRL4"/>
<dbReference type="KEGG" id="scor:J3U87_06150"/>
<evidence type="ECO:0000313" key="4">
    <source>
        <dbReference type="Proteomes" id="UP000663929"/>
    </source>
</evidence>
<organism evidence="3 4">
    <name type="scientific">Sulfidibacter corallicola</name>
    <dbReference type="NCBI Taxonomy" id="2818388"/>
    <lineage>
        <taxon>Bacteria</taxon>
        <taxon>Pseudomonadati</taxon>
        <taxon>Acidobacteriota</taxon>
        <taxon>Holophagae</taxon>
        <taxon>Acanthopleuribacterales</taxon>
        <taxon>Acanthopleuribacteraceae</taxon>
        <taxon>Sulfidibacter</taxon>
    </lineage>
</organism>
<dbReference type="PANTHER" id="PTHR36919:SF2">
    <property type="entry name" value="BLL6627 PROTEIN"/>
    <property type="match status" value="1"/>
</dbReference>
<reference evidence="3" key="1">
    <citation type="submission" date="2021-03" db="EMBL/GenBank/DDBJ databases">
        <title>Acanthopleuribacteraceae sp. M133.</title>
        <authorList>
            <person name="Wang G."/>
        </authorList>
    </citation>
    <scope>NUCLEOTIDE SEQUENCE</scope>
    <source>
        <strain evidence="3">M133</strain>
    </source>
</reference>
<dbReference type="Pfam" id="PF09917">
    <property type="entry name" value="DUF2147"/>
    <property type="match status" value="1"/>
</dbReference>